<dbReference type="Pfam" id="PF10698">
    <property type="entry name" value="DUF2505"/>
    <property type="match status" value="1"/>
</dbReference>
<dbReference type="InterPro" id="IPR019639">
    <property type="entry name" value="DUF2505"/>
</dbReference>
<name>A0A3L8P475_9ACTN</name>
<sequence>MTKTIDHALTYEGASAEQVYAMLGDEKFRNLVCDAQRVIRKDVSITPAGEGMTVRIEQVQTAQGIPSFATKFVGEEITILQEEQWASPTQGTVHVSIPGKPGEMNGTITISESGGTTTETVHMDCKVSIPLVGGKIEGLLVDLLTKALKAENRVGRDYLA</sequence>
<evidence type="ECO:0000313" key="2">
    <source>
        <dbReference type="Proteomes" id="UP000281708"/>
    </source>
</evidence>
<reference evidence="1 2" key="1">
    <citation type="submission" date="2018-10" db="EMBL/GenBank/DDBJ databases">
        <title>Marmoricola sp. 4Q3S-7 whole genome shotgun sequence.</title>
        <authorList>
            <person name="Li F."/>
        </authorList>
    </citation>
    <scope>NUCLEOTIDE SEQUENCE [LARGE SCALE GENOMIC DNA]</scope>
    <source>
        <strain evidence="1 2">4Q3S-7</strain>
    </source>
</reference>
<evidence type="ECO:0000313" key="1">
    <source>
        <dbReference type="EMBL" id="RLV49874.1"/>
    </source>
</evidence>
<dbReference type="InterPro" id="IPR023393">
    <property type="entry name" value="START-like_dom_sf"/>
</dbReference>
<gene>
    <name evidence="1" type="ORF">D9V37_08280</name>
</gene>
<accession>A0A3L8P475</accession>
<dbReference type="RefSeq" id="WP_121805638.1">
    <property type="nucleotide sequence ID" value="NZ_RDBE01000006.1"/>
</dbReference>
<protein>
    <submittedName>
        <fullName evidence="1">DUF2505 domain-containing protein</fullName>
    </submittedName>
</protein>
<dbReference type="EMBL" id="RDBE01000006">
    <property type="protein sequence ID" value="RLV49874.1"/>
    <property type="molecule type" value="Genomic_DNA"/>
</dbReference>
<organism evidence="1 2">
    <name type="scientific">Nocardioides mangrovicus</name>
    <dbReference type="NCBI Taxonomy" id="2478913"/>
    <lineage>
        <taxon>Bacteria</taxon>
        <taxon>Bacillati</taxon>
        <taxon>Actinomycetota</taxon>
        <taxon>Actinomycetes</taxon>
        <taxon>Propionibacteriales</taxon>
        <taxon>Nocardioidaceae</taxon>
        <taxon>Nocardioides</taxon>
    </lineage>
</organism>
<dbReference type="OrthoDB" id="3266819at2"/>
<keyword evidence="2" id="KW-1185">Reference proteome</keyword>
<dbReference type="Gene3D" id="3.30.530.20">
    <property type="match status" value="1"/>
</dbReference>
<comment type="caution">
    <text evidence="1">The sequence shown here is derived from an EMBL/GenBank/DDBJ whole genome shotgun (WGS) entry which is preliminary data.</text>
</comment>
<dbReference type="Proteomes" id="UP000281708">
    <property type="component" value="Unassembled WGS sequence"/>
</dbReference>
<proteinExistence type="predicted"/>
<dbReference type="AlphaFoldDB" id="A0A3L8P475"/>